<gene>
    <name evidence="1" type="ORF">HMPREF1071_03599</name>
</gene>
<evidence type="ECO:0000313" key="1">
    <source>
        <dbReference type="EMBL" id="EIY59073.1"/>
    </source>
</evidence>
<keyword evidence="2" id="KW-1185">Reference proteome</keyword>
<organism evidence="1 2">
    <name type="scientific">Bacteroides salyersiae CL02T12C01</name>
    <dbReference type="NCBI Taxonomy" id="997887"/>
    <lineage>
        <taxon>Bacteria</taxon>
        <taxon>Pseudomonadati</taxon>
        <taxon>Bacteroidota</taxon>
        <taxon>Bacteroidia</taxon>
        <taxon>Bacteroidales</taxon>
        <taxon>Bacteroidaceae</taxon>
        <taxon>Bacteroides</taxon>
    </lineage>
</organism>
<proteinExistence type="predicted"/>
<evidence type="ECO:0000313" key="2">
    <source>
        <dbReference type="Proteomes" id="UP000005150"/>
    </source>
</evidence>
<name>I9SSP9_9BACE</name>
<accession>I9SSP9</accession>
<sequence length="43" mass="4801">MGATYDLAVGFISNSLVKVICLYGKCLIIRSAIMVEYLCEKRD</sequence>
<comment type="caution">
    <text evidence="1">The sequence shown here is derived from an EMBL/GenBank/DDBJ whole genome shotgun (WGS) entry which is preliminary data.</text>
</comment>
<dbReference type="HOGENOM" id="CLU_3229868_0_0_10"/>
<protein>
    <submittedName>
        <fullName evidence="1">Uncharacterized protein</fullName>
    </submittedName>
</protein>
<reference evidence="1 2" key="1">
    <citation type="submission" date="2012-02" db="EMBL/GenBank/DDBJ databases">
        <title>The Genome Sequence of Bacteroides salyersiae CL02T12C01.</title>
        <authorList>
            <consortium name="The Broad Institute Genome Sequencing Platform"/>
            <person name="Earl A."/>
            <person name="Ward D."/>
            <person name="Feldgarden M."/>
            <person name="Gevers D."/>
            <person name="Zitomersky N.L."/>
            <person name="Coyne M.J."/>
            <person name="Comstock L.E."/>
            <person name="Young S.K."/>
            <person name="Zeng Q."/>
            <person name="Gargeya S."/>
            <person name="Fitzgerald M."/>
            <person name="Haas B."/>
            <person name="Abouelleil A."/>
            <person name="Alvarado L."/>
            <person name="Arachchi H.M."/>
            <person name="Berlin A."/>
            <person name="Chapman S.B."/>
            <person name="Gearin G."/>
            <person name="Goldberg J."/>
            <person name="Griggs A."/>
            <person name="Gujja S."/>
            <person name="Hansen M."/>
            <person name="Heiman D."/>
            <person name="Howarth C."/>
            <person name="Larimer J."/>
            <person name="Lui A."/>
            <person name="MacDonald P.J.P."/>
            <person name="McCowen C."/>
            <person name="Montmayeur A."/>
            <person name="Murphy C."/>
            <person name="Neiman D."/>
            <person name="Pearson M."/>
            <person name="Priest M."/>
            <person name="Roberts A."/>
            <person name="Saif S."/>
            <person name="Shea T."/>
            <person name="Sisk P."/>
            <person name="Stolte C."/>
            <person name="Sykes S."/>
            <person name="Wortman J."/>
            <person name="Nusbaum C."/>
            <person name="Birren B."/>
        </authorList>
    </citation>
    <scope>NUCLEOTIDE SEQUENCE [LARGE SCALE GENOMIC DNA]</scope>
    <source>
        <strain evidence="1 2">CL02T12C01</strain>
    </source>
</reference>
<dbReference type="EMBL" id="AGXV01000041">
    <property type="protein sequence ID" value="EIY59073.1"/>
    <property type="molecule type" value="Genomic_DNA"/>
</dbReference>
<dbReference type="Proteomes" id="UP000005150">
    <property type="component" value="Unassembled WGS sequence"/>
</dbReference>
<dbReference type="AlphaFoldDB" id="I9SSP9"/>